<organism evidence="2 3">
    <name type="scientific">Brassica napus</name>
    <name type="common">Rape</name>
    <dbReference type="NCBI Taxonomy" id="3708"/>
    <lineage>
        <taxon>Eukaryota</taxon>
        <taxon>Viridiplantae</taxon>
        <taxon>Streptophyta</taxon>
        <taxon>Embryophyta</taxon>
        <taxon>Tracheophyta</taxon>
        <taxon>Spermatophyta</taxon>
        <taxon>Magnoliopsida</taxon>
        <taxon>eudicotyledons</taxon>
        <taxon>Gunneridae</taxon>
        <taxon>Pentapetalae</taxon>
        <taxon>rosids</taxon>
        <taxon>malvids</taxon>
        <taxon>Brassicales</taxon>
        <taxon>Brassicaceae</taxon>
        <taxon>Brassiceae</taxon>
        <taxon>Brassica</taxon>
    </lineage>
</organism>
<dbReference type="PANTHER" id="PTHR31900:SF28">
    <property type="entry name" value="FBD DOMAIN-CONTAINING PROTEIN"/>
    <property type="match status" value="1"/>
</dbReference>
<name>A0ABQ8BVU1_BRANA</name>
<evidence type="ECO:0000313" key="2">
    <source>
        <dbReference type="EMBL" id="KAH0908883.1"/>
    </source>
</evidence>
<dbReference type="InterPro" id="IPR032675">
    <property type="entry name" value="LRR_dom_sf"/>
</dbReference>
<dbReference type="SUPFAM" id="SSF52047">
    <property type="entry name" value="RNI-like"/>
    <property type="match status" value="1"/>
</dbReference>
<dbReference type="InterPro" id="IPR050232">
    <property type="entry name" value="FBL13/AtMIF1-like"/>
</dbReference>
<accession>A0ABQ8BVU1</accession>
<keyword evidence="3" id="KW-1185">Reference proteome</keyword>
<protein>
    <recommendedName>
        <fullName evidence="1">FBD domain-containing protein</fullName>
    </recommendedName>
</protein>
<dbReference type="Pfam" id="PF08387">
    <property type="entry name" value="FBD"/>
    <property type="match status" value="1"/>
</dbReference>
<dbReference type="PANTHER" id="PTHR31900">
    <property type="entry name" value="F-BOX/RNI SUPERFAMILY PROTEIN-RELATED"/>
    <property type="match status" value="1"/>
</dbReference>
<evidence type="ECO:0000259" key="1">
    <source>
        <dbReference type="Pfam" id="PF08387"/>
    </source>
</evidence>
<dbReference type="Gene3D" id="3.80.10.10">
    <property type="entry name" value="Ribonuclease Inhibitor"/>
    <property type="match status" value="1"/>
</dbReference>
<dbReference type="InterPro" id="IPR006566">
    <property type="entry name" value="FBD"/>
</dbReference>
<evidence type="ECO:0000313" key="3">
    <source>
        <dbReference type="Proteomes" id="UP000824890"/>
    </source>
</evidence>
<comment type="caution">
    <text evidence="2">The sequence shown here is derived from an EMBL/GenBank/DDBJ whole genome shotgun (WGS) entry which is preliminary data.</text>
</comment>
<proteinExistence type="predicted"/>
<sequence>MYGQKKDEEDKIISGFALSDDLLVKILTCLPTRVAASTSVFGFGCQNSGTIVSSVMESFHLVLFGSSLSTKDIETWLATALSRNLCELFLINEYSNEKPNILPSRLYTCKSLVVLRLRGEIRLDVPRLSRLPSLKTLELILDKYDKGLITSLHSETEGVLPRGLVIDSPSLKYLKLRDRHQWSRPGFSIETMPDLEEAYVNVQYYVVESCGLMAPTTSIERLIRSITSVKRLTICSEMRYTGGFVFNQLEHLKLCVCGGDSSNLLARLLEDSPNVRVLDIFEIDHDDRDYEELISTVRTVRESVLSNLQTFNWSRYFERRPQEMDLAVYILGEKWSLKDCNNLV</sequence>
<feature type="domain" description="FBD" evidence="1">
    <location>
        <begin position="299"/>
        <end position="331"/>
    </location>
</feature>
<gene>
    <name evidence="2" type="ORF">HID58_032204</name>
</gene>
<dbReference type="EMBL" id="JAGKQM010000009">
    <property type="protein sequence ID" value="KAH0908883.1"/>
    <property type="molecule type" value="Genomic_DNA"/>
</dbReference>
<dbReference type="Proteomes" id="UP000824890">
    <property type="component" value="Unassembled WGS sequence"/>
</dbReference>
<reference evidence="2 3" key="1">
    <citation type="submission" date="2021-05" db="EMBL/GenBank/DDBJ databases">
        <title>Genome Assembly of Synthetic Allotetraploid Brassica napus Reveals Homoeologous Exchanges between Subgenomes.</title>
        <authorList>
            <person name="Davis J.T."/>
        </authorList>
    </citation>
    <scope>NUCLEOTIDE SEQUENCE [LARGE SCALE GENOMIC DNA]</scope>
    <source>
        <strain evidence="3">cv. Da-Ae</strain>
        <tissue evidence="2">Seedling</tissue>
    </source>
</reference>